<dbReference type="SUPFAM" id="SSF52540">
    <property type="entry name" value="P-loop containing nucleoside triphosphate hydrolases"/>
    <property type="match status" value="1"/>
</dbReference>
<evidence type="ECO:0000256" key="1">
    <source>
        <dbReference type="ARBA" id="ARBA00006847"/>
    </source>
</evidence>
<dbReference type="SMART" id="SM00490">
    <property type="entry name" value="HELICc"/>
    <property type="match status" value="1"/>
</dbReference>
<dbReference type="InterPro" id="IPR038257">
    <property type="entry name" value="CRISPR-assoc_Cas3_HD_sf"/>
</dbReference>
<dbReference type="InterPro" id="IPR027417">
    <property type="entry name" value="P-loop_NTPase"/>
</dbReference>
<dbReference type="GO" id="GO:0003724">
    <property type="term" value="F:RNA helicase activity"/>
    <property type="evidence" value="ECO:0007669"/>
    <property type="project" value="TreeGrafter"/>
</dbReference>
<dbReference type="GO" id="GO:0003723">
    <property type="term" value="F:RNA binding"/>
    <property type="evidence" value="ECO:0007669"/>
    <property type="project" value="TreeGrafter"/>
</dbReference>
<dbReference type="InterPro" id="IPR006483">
    <property type="entry name" value="CRISPR-assoc_Cas3_HD"/>
</dbReference>
<dbReference type="InterPro" id="IPR006474">
    <property type="entry name" value="Helicase_Cas3_CRISPR-ass_core"/>
</dbReference>
<keyword evidence="5" id="KW-0547">Nucleotide-binding</keyword>
<evidence type="ECO:0000256" key="7">
    <source>
        <dbReference type="ARBA" id="ARBA00022806"/>
    </source>
</evidence>
<dbReference type="SMART" id="SM00487">
    <property type="entry name" value="DEXDc"/>
    <property type="match status" value="1"/>
</dbReference>
<dbReference type="Gene3D" id="3.40.50.300">
    <property type="entry name" value="P-loop containing nucleotide triphosphate hydrolases"/>
    <property type="match status" value="2"/>
</dbReference>
<dbReference type="InterPro" id="IPR050547">
    <property type="entry name" value="DEAD_box_RNA_helicases"/>
</dbReference>
<evidence type="ECO:0000256" key="2">
    <source>
        <dbReference type="ARBA" id="ARBA00009046"/>
    </source>
</evidence>
<dbReference type="NCBIfam" id="TIGR01587">
    <property type="entry name" value="cas3_core"/>
    <property type="match status" value="1"/>
</dbReference>
<dbReference type="GO" id="GO:0004518">
    <property type="term" value="F:nuclease activity"/>
    <property type="evidence" value="ECO:0007669"/>
    <property type="project" value="UniProtKB-KW"/>
</dbReference>
<dbReference type="InterPro" id="IPR014001">
    <property type="entry name" value="Helicase_ATP-bd"/>
</dbReference>
<dbReference type="InterPro" id="IPR041372">
    <property type="entry name" value="Cas3_C"/>
</dbReference>
<comment type="similarity">
    <text evidence="2">In the central section; belongs to the CRISPR-associated helicase Cas3 family.</text>
</comment>
<dbReference type="CDD" id="cd09641">
    <property type="entry name" value="Cas3''_I"/>
    <property type="match status" value="1"/>
</dbReference>
<dbReference type="InterPro" id="IPR054712">
    <property type="entry name" value="Cas3-like_dom"/>
</dbReference>
<dbReference type="Gene3D" id="1.10.3210.30">
    <property type="match status" value="1"/>
</dbReference>
<dbReference type="Pfam" id="PF22590">
    <property type="entry name" value="Cas3-like_C_2"/>
    <property type="match status" value="1"/>
</dbReference>
<evidence type="ECO:0000259" key="11">
    <source>
        <dbReference type="PROSITE" id="PS51643"/>
    </source>
</evidence>
<dbReference type="InterPro" id="IPR001650">
    <property type="entry name" value="Helicase_C-like"/>
</dbReference>
<keyword evidence="7" id="KW-0347">Helicase</keyword>
<dbReference type="Pfam" id="PF18395">
    <property type="entry name" value="Cas3_C"/>
    <property type="match status" value="1"/>
</dbReference>
<keyword evidence="8" id="KW-0067">ATP-binding</keyword>
<dbReference type="NCBIfam" id="TIGR01596">
    <property type="entry name" value="cas3_HD"/>
    <property type="match status" value="1"/>
</dbReference>
<evidence type="ECO:0000256" key="9">
    <source>
        <dbReference type="ARBA" id="ARBA00023118"/>
    </source>
</evidence>
<accession>A0AA97CRW3</accession>
<dbReference type="AlphaFoldDB" id="A0AA97CRW3"/>
<dbReference type="InterPro" id="IPR011545">
    <property type="entry name" value="DEAD/DEAH_box_helicase_dom"/>
</dbReference>
<feature type="domain" description="Helicase ATP-binding" evidence="10">
    <location>
        <begin position="299"/>
        <end position="505"/>
    </location>
</feature>
<proteinExistence type="inferred from homology"/>
<dbReference type="EC" id="3.1.-.-" evidence="12"/>
<dbReference type="GO" id="GO:0005524">
    <property type="term" value="F:ATP binding"/>
    <property type="evidence" value="ECO:0007669"/>
    <property type="project" value="UniProtKB-KW"/>
</dbReference>
<keyword evidence="4" id="KW-0479">Metal-binding</keyword>
<name>A0AA97CRW3_9ACTN</name>
<keyword evidence="9" id="KW-0051">Antiviral defense</keyword>
<dbReference type="GO" id="GO:0016787">
    <property type="term" value="F:hydrolase activity"/>
    <property type="evidence" value="ECO:0007669"/>
    <property type="project" value="UniProtKB-KW"/>
</dbReference>
<evidence type="ECO:0000256" key="6">
    <source>
        <dbReference type="ARBA" id="ARBA00022801"/>
    </source>
</evidence>
<dbReference type="PANTHER" id="PTHR47963">
    <property type="entry name" value="DEAD-BOX ATP-DEPENDENT RNA HELICASE 47, MITOCHONDRIAL"/>
    <property type="match status" value="1"/>
</dbReference>
<gene>
    <name evidence="12" type="primary">cas3</name>
    <name evidence="12" type="ORF">MP11Mi_03470</name>
</gene>
<dbReference type="EMBL" id="CP128986">
    <property type="protein sequence ID" value="WOC11280.1"/>
    <property type="molecule type" value="Genomic_DNA"/>
</dbReference>
<evidence type="ECO:0000313" key="12">
    <source>
        <dbReference type="EMBL" id="WOC11280.1"/>
    </source>
</evidence>
<evidence type="ECO:0000259" key="10">
    <source>
        <dbReference type="PROSITE" id="PS51192"/>
    </source>
</evidence>
<dbReference type="PANTHER" id="PTHR47963:SF9">
    <property type="entry name" value="CRISPR-ASSOCIATED ENDONUCLEASE_HELICASE CAS3"/>
    <property type="match status" value="1"/>
</dbReference>
<protein>
    <submittedName>
        <fullName evidence="12">CRISPR-associated nuclease/helicase Cas3</fullName>
        <ecNumber evidence="12">3.1.-.-</ecNumber>
    </submittedName>
</protein>
<dbReference type="PROSITE" id="PS51192">
    <property type="entry name" value="HELICASE_ATP_BIND_1"/>
    <property type="match status" value="1"/>
</dbReference>
<dbReference type="RefSeq" id="WP_420040605.1">
    <property type="nucleotide sequence ID" value="NZ_CP128986.1"/>
</dbReference>
<dbReference type="Pfam" id="PF00270">
    <property type="entry name" value="DEAD"/>
    <property type="match status" value="1"/>
</dbReference>
<sequence length="934" mass="101748">MAFANRSGGSYSFATANGLSPAARSMWAKSDYIDGVEWLPLYQHMADSSAVALHLWDEFVPSSMKRTVAESLDGDEGLARRFFGWLVAAHDLGKATPAFAWQVEGLRLRIENHGLPFHPAIRRDRSALPHSVATYLILRAYLMDVHRFTRKDAARVASIPLGHHGRFTRPRSEVEDGHPALLGTGTSWEQVQREFCEFATSSAGMSDDDFARIAGITMSQTTAIIAAGFTIMADWIASNTENFPLRTTPRPAEAADDAMNRLGLPPPWSADAPGDEHLFVDHLGLSAPRPVQTALVNLARTLPQPELIIVEAPTGEGKTKAALGACEVLATRFDLGGVLFALPTQATSDGIFQNVREWLDTIQGPQNVSLSLAHGKAQFNEDFRSTPRMSSVFDDNGEDGRAIAHSFLTGRSKLATMSDFVVGTVDQLLLGALCAKHVVLRHLGVAGKAVVIDEVHSADQFMRQYLCRMLTWLAAYGVPVIAMSATLTPSIREELITAYNDGLDRSPRFDAEQPDGATYPRITHTCDDGSTTIALSASGRSSTLTINELPGTVDDIAAAALAAAVPGANVAIVCDTVGRAQDTYRRLRDTAGADVEVTLLHSRFLTPDRMSKEQNLRRRLGPDATDRSGKIPLIVVATQVIEQSLDIDFDVILTDIAPIDLLIQRAGRLHRHGWKDADRPNAHSTPRLILTGFTRSEAGPPDFDPGCRAVYGESALLRTIATLDEHLGTHPGITSPDHVANLVARAYESIEAPTGWEERWATAQEKAGVLLADKRRRADMFLIPPPTKRSLVGWAITEAPNDPTGERGIAQVRDSEDTIEVVVIQTVNGHRIIPCWATTMPREEVDLTGGLDPAVARAAAMNTLRLPGFFAYPRIGDALIDELEQNCVDSWQNSPWLRGALPLVLDEDGDAEHVGYLFHYDTDLGLVVTDLEKQ</sequence>
<keyword evidence="6 12" id="KW-0378">Hydrolase</keyword>
<evidence type="ECO:0000256" key="8">
    <source>
        <dbReference type="ARBA" id="ARBA00022840"/>
    </source>
</evidence>
<dbReference type="GO" id="GO:0051607">
    <property type="term" value="P:defense response to virus"/>
    <property type="evidence" value="ECO:0007669"/>
    <property type="project" value="UniProtKB-KW"/>
</dbReference>
<dbReference type="PROSITE" id="PS51643">
    <property type="entry name" value="HD_CAS3"/>
    <property type="match status" value="1"/>
</dbReference>
<dbReference type="GO" id="GO:0046872">
    <property type="term" value="F:metal ion binding"/>
    <property type="evidence" value="ECO:0007669"/>
    <property type="project" value="UniProtKB-KW"/>
</dbReference>
<comment type="similarity">
    <text evidence="1">In the N-terminal section; belongs to the CRISPR-associated nuclease Cas3-HD family.</text>
</comment>
<organism evidence="12">
    <name type="scientific">Gordonia sp. MP11Mi</name>
    <dbReference type="NCBI Taxonomy" id="3022769"/>
    <lineage>
        <taxon>Bacteria</taxon>
        <taxon>Bacillati</taxon>
        <taxon>Actinomycetota</taxon>
        <taxon>Actinomycetes</taxon>
        <taxon>Mycobacteriales</taxon>
        <taxon>Gordoniaceae</taxon>
        <taxon>Gordonia</taxon>
    </lineage>
</organism>
<dbReference type="Pfam" id="PF18019">
    <property type="entry name" value="Cas3_HD"/>
    <property type="match status" value="1"/>
</dbReference>
<keyword evidence="3" id="KW-0540">Nuclease</keyword>
<evidence type="ECO:0000256" key="4">
    <source>
        <dbReference type="ARBA" id="ARBA00022723"/>
    </source>
</evidence>
<reference evidence="12" key="1">
    <citation type="submission" date="2023-06" db="EMBL/GenBank/DDBJ databases">
        <title>Gordonia sp. nov. and Pseudochrobactrum sp. nov., two species isolated from the burying beetle Nicrophorus vespilloides.</title>
        <authorList>
            <person name="Poehlein A."/>
            <person name="Guzman J."/>
            <person name="Daniel R."/>
            <person name="Vilcinskas A."/>
        </authorList>
    </citation>
    <scope>NUCLEOTIDE SEQUENCE</scope>
    <source>
        <strain evidence="12">MP11Mi</strain>
    </source>
</reference>
<evidence type="ECO:0000256" key="3">
    <source>
        <dbReference type="ARBA" id="ARBA00022722"/>
    </source>
</evidence>
<feature type="domain" description="HD Cas3-type" evidence="11">
    <location>
        <begin position="34"/>
        <end position="236"/>
    </location>
</feature>
<evidence type="ECO:0000256" key="5">
    <source>
        <dbReference type="ARBA" id="ARBA00022741"/>
    </source>
</evidence>